<comment type="caution">
    <text evidence="7">The sequence shown here is derived from an EMBL/GenBank/DDBJ whole genome shotgun (WGS) entry which is preliminary data.</text>
</comment>
<dbReference type="InterPro" id="IPR036052">
    <property type="entry name" value="TrpB-like_PALP_sf"/>
</dbReference>
<dbReference type="Pfam" id="PF00291">
    <property type="entry name" value="PALP"/>
    <property type="match status" value="1"/>
</dbReference>
<dbReference type="GO" id="GO:0004124">
    <property type="term" value="F:cysteine synthase activity"/>
    <property type="evidence" value="ECO:0007669"/>
    <property type="project" value="UniProtKB-EC"/>
</dbReference>
<reference evidence="8" key="1">
    <citation type="submission" date="2016-07" db="EMBL/GenBank/DDBJ databases">
        <title>Nontailed viruses are major unrecognized killers of bacteria in the ocean.</title>
        <authorList>
            <person name="Kauffman K."/>
            <person name="Hussain F."/>
            <person name="Yang J."/>
            <person name="Arevalo P."/>
            <person name="Brown J."/>
            <person name="Cutler M."/>
            <person name="Kelly L."/>
            <person name="Polz M.F."/>
        </authorList>
    </citation>
    <scope>NUCLEOTIDE SEQUENCE [LARGE SCALE GENOMIC DNA]</scope>
    <source>
        <strain evidence="8">10N.286.55.C1</strain>
    </source>
</reference>
<dbReference type="PANTHER" id="PTHR10314">
    <property type="entry name" value="CYSTATHIONINE BETA-SYNTHASE"/>
    <property type="match status" value="1"/>
</dbReference>
<feature type="domain" description="Tryptophan synthase beta chain-like PALP" evidence="6">
    <location>
        <begin position="13"/>
        <end position="260"/>
    </location>
</feature>
<comment type="cofactor">
    <cofactor evidence="1">
        <name>pyridoxal 5'-phosphate</name>
        <dbReference type="ChEBI" id="CHEBI:597326"/>
    </cofactor>
</comment>
<evidence type="ECO:0000259" key="6">
    <source>
        <dbReference type="Pfam" id="PF00291"/>
    </source>
</evidence>
<evidence type="ECO:0000313" key="7">
    <source>
        <dbReference type="EMBL" id="PME62910.1"/>
    </source>
</evidence>
<dbReference type="InterPro" id="IPR001926">
    <property type="entry name" value="TrpB-like_PALP"/>
</dbReference>
<evidence type="ECO:0000313" key="8">
    <source>
        <dbReference type="Proteomes" id="UP000235778"/>
    </source>
</evidence>
<proteinExistence type="predicted"/>
<evidence type="ECO:0000256" key="1">
    <source>
        <dbReference type="ARBA" id="ARBA00001933"/>
    </source>
</evidence>
<comment type="catalytic activity">
    <reaction evidence="5">
        <text>O-acetyl-L-serine + hydrogen sulfide = L-cysteine + acetate</text>
        <dbReference type="Rhea" id="RHEA:14829"/>
        <dbReference type="ChEBI" id="CHEBI:29919"/>
        <dbReference type="ChEBI" id="CHEBI:30089"/>
        <dbReference type="ChEBI" id="CHEBI:35235"/>
        <dbReference type="ChEBI" id="CHEBI:58340"/>
        <dbReference type="EC" id="2.5.1.47"/>
    </reaction>
</comment>
<dbReference type="AlphaFoldDB" id="A0A2N7BSZ0"/>
<evidence type="ECO:0000256" key="4">
    <source>
        <dbReference type="ARBA" id="ARBA00022898"/>
    </source>
</evidence>
<dbReference type="InterPro" id="IPR050214">
    <property type="entry name" value="Cys_Synth/Cystath_Beta-Synth"/>
</dbReference>
<name>A0A2N7BSZ0_9VIBR</name>
<accession>A0A2N7BSZ0</accession>
<protein>
    <recommendedName>
        <fullName evidence="3">cysteine synthase</fullName>
        <ecNumber evidence="3">2.5.1.47</ecNumber>
    </recommendedName>
</protein>
<dbReference type="Gene3D" id="3.40.50.1100">
    <property type="match status" value="2"/>
</dbReference>
<dbReference type="EMBL" id="MCSI01000124">
    <property type="protein sequence ID" value="PME62910.1"/>
    <property type="molecule type" value="Genomic_DNA"/>
</dbReference>
<organism evidence="7 8">
    <name type="scientific">Vibrio lentus</name>
    <dbReference type="NCBI Taxonomy" id="136468"/>
    <lineage>
        <taxon>Bacteria</taxon>
        <taxon>Pseudomonadati</taxon>
        <taxon>Pseudomonadota</taxon>
        <taxon>Gammaproteobacteria</taxon>
        <taxon>Vibrionales</taxon>
        <taxon>Vibrionaceae</taxon>
        <taxon>Vibrio</taxon>
    </lineage>
</organism>
<dbReference type="SUPFAM" id="SSF53686">
    <property type="entry name" value="Tryptophan synthase beta subunit-like PLP-dependent enzymes"/>
    <property type="match status" value="1"/>
</dbReference>
<sequence>MYDKQYSPLISGHNIAQNLWLKLEYKNPSLSMKHRCIPEAITKRHVYNDLQGINKLAIVSAGCAGISLAWIAKRLGYSAIIIVPVGTASSVIDYCKWLGAEVMELEPEKIPVQLERMQNDRTTYFFDQLNDPNLPQHYQAVGAEILEQNPDVDVITVAAGTAASAMGIAEAAKEKGVKVYVVEPAESRVLAGYPWKPHRIPGLAPPIKTTLFDKKKITDLIGINSELAWQMSQEIQQKTGEAVGPSSGATVLAAQQLLTQGKAHHIAAICASHIAISL</sequence>
<dbReference type="EC" id="2.5.1.47" evidence="3"/>
<comment type="pathway">
    <text evidence="2">Amino-acid biosynthesis; L-cysteine biosynthesis; L-cysteine from L-serine: step 2/2.</text>
</comment>
<evidence type="ECO:0000256" key="5">
    <source>
        <dbReference type="ARBA" id="ARBA00047931"/>
    </source>
</evidence>
<evidence type="ECO:0000256" key="3">
    <source>
        <dbReference type="ARBA" id="ARBA00012681"/>
    </source>
</evidence>
<dbReference type="RefSeq" id="WP_102266764.1">
    <property type="nucleotide sequence ID" value="NZ_MCSH01000047.1"/>
</dbReference>
<evidence type="ECO:0000256" key="2">
    <source>
        <dbReference type="ARBA" id="ARBA00004962"/>
    </source>
</evidence>
<dbReference type="Proteomes" id="UP000235778">
    <property type="component" value="Unassembled WGS sequence"/>
</dbReference>
<keyword evidence="4" id="KW-0663">Pyridoxal phosphate</keyword>
<gene>
    <name evidence="7" type="ORF">BCV30_09845</name>
</gene>